<evidence type="ECO:0000256" key="6">
    <source>
        <dbReference type="ARBA" id="ARBA00023136"/>
    </source>
</evidence>
<keyword evidence="4 8" id="KW-1133">Transmembrane helix</keyword>
<evidence type="ECO:0000259" key="9">
    <source>
        <dbReference type="Pfam" id="PF13962"/>
    </source>
</evidence>
<gene>
    <name evidence="10" type="ORF">Tsubulata_002740</name>
</gene>
<sequence length="465" mass="50668">MDQRLSDAILSGNTSALGSLLAEDPLLLNRISLISPMENPLHVSALAGQTEITSEILRRNPGLARELNQDGFSPLHIASANGHVEIVRELLKVGCDLCLLKGKDGKTALHCAAMKGRVGAVKELIAACPQSVKELTGFGETALHVAVKSNQVEVVRILMEEIMKLDMMEIIYWKDKDGNTLLHLATFRKQHEASEITIRLLIGEDAIAFGVDVNAINTSGFTPKDILDFILKIGGDGSDIYLLDVFQKAGALKSKEMAKDSTSRQGEVRNGSINGRPGLSSSLSWKLWKEFMKEIEDSSTDTQNALMVVAVLIATVTYQAILSPPSGFWSTESGRSRTINSVEKRDILPGEAVMAADHIVYAVFTVFNAVGFFASLGMISLLTSGFPLRAGLRLAILSMTATYIIAVVYTAPTQLKIVNIVVLMVTLLVLAEFARFMIWLLKKWGLLPIRRTGRSSTADEDQARV</sequence>
<reference evidence="10" key="1">
    <citation type="submission" date="2022-02" db="EMBL/GenBank/DDBJ databases">
        <authorList>
            <person name="Henning P.M."/>
            <person name="McCubbin A.G."/>
            <person name="Shore J.S."/>
        </authorList>
    </citation>
    <scope>NUCLEOTIDE SEQUENCE</scope>
    <source>
        <strain evidence="10">F60SS</strain>
        <tissue evidence="10">Leaves</tissue>
    </source>
</reference>
<feature type="repeat" description="ANK" evidence="7">
    <location>
        <begin position="104"/>
        <end position="125"/>
    </location>
</feature>
<dbReference type="PROSITE" id="PS50297">
    <property type="entry name" value="ANK_REP_REGION"/>
    <property type="match status" value="3"/>
</dbReference>
<feature type="repeat" description="ANK" evidence="7">
    <location>
        <begin position="70"/>
        <end position="102"/>
    </location>
</feature>
<dbReference type="OrthoDB" id="674805at2759"/>
<feature type="transmembrane region" description="Helical" evidence="8">
    <location>
        <begin position="417"/>
        <end position="441"/>
    </location>
</feature>
<protein>
    <recommendedName>
        <fullName evidence="9">PGG domain-containing protein</fullName>
    </recommendedName>
</protein>
<name>A0A9Q0GD36_9ROSI</name>
<keyword evidence="5 7" id="KW-0040">ANK repeat</keyword>
<evidence type="ECO:0000256" key="4">
    <source>
        <dbReference type="ARBA" id="ARBA00022989"/>
    </source>
</evidence>
<feature type="transmembrane region" description="Helical" evidence="8">
    <location>
        <begin position="359"/>
        <end position="382"/>
    </location>
</feature>
<accession>A0A9Q0GD36</accession>
<keyword evidence="11" id="KW-1185">Reference proteome</keyword>
<dbReference type="GO" id="GO:0005886">
    <property type="term" value="C:plasma membrane"/>
    <property type="evidence" value="ECO:0007669"/>
    <property type="project" value="TreeGrafter"/>
</dbReference>
<evidence type="ECO:0000256" key="1">
    <source>
        <dbReference type="ARBA" id="ARBA00004141"/>
    </source>
</evidence>
<evidence type="ECO:0000256" key="7">
    <source>
        <dbReference type="PROSITE-ProRule" id="PRU00023"/>
    </source>
</evidence>
<feature type="domain" description="PGG" evidence="9">
    <location>
        <begin position="300"/>
        <end position="391"/>
    </location>
</feature>
<dbReference type="SMART" id="SM00248">
    <property type="entry name" value="ANK"/>
    <property type="match status" value="5"/>
</dbReference>
<dbReference type="AlphaFoldDB" id="A0A9Q0GD36"/>
<feature type="repeat" description="ANK" evidence="7">
    <location>
        <begin position="138"/>
        <end position="170"/>
    </location>
</feature>
<comment type="caution">
    <text evidence="10">The sequence shown here is derived from an EMBL/GenBank/DDBJ whole genome shotgun (WGS) entry which is preliminary data.</text>
</comment>
<dbReference type="InterPro" id="IPR002110">
    <property type="entry name" value="Ankyrin_rpt"/>
</dbReference>
<dbReference type="PANTHER" id="PTHR24186">
    <property type="entry name" value="PROTEIN PHOSPHATASE 1 REGULATORY SUBUNIT"/>
    <property type="match status" value="1"/>
</dbReference>
<dbReference type="InterPro" id="IPR036770">
    <property type="entry name" value="Ankyrin_rpt-contain_sf"/>
</dbReference>
<dbReference type="InterPro" id="IPR026961">
    <property type="entry name" value="PGG_dom"/>
</dbReference>
<reference evidence="10" key="2">
    <citation type="journal article" date="2023" name="Plants (Basel)">
        <title>Annotation of the Turnera subulata (Passifloraceae) Draft Genome Reveals the S-Locus Evolved after the Divergence of Turneroideae from Passifloroideae in a Stepwise Manner.</title>
        <authorList>
            <person name="Henning P.M."/>
            <person name="Roalson E.H."/>
            <person name="Mir W."/>
            <person name="McCubbin A.G."/>
            <person name="Shore J.S."/>
        </authorList>
    </citation>
    <scope>NUCLEOTIDE SEQUENCE</scope>
    <source>
        <strain evidence="10">F60SS</strain>
    </source>
</reference>
<feature type="transmembrane region" description="Helical" evidence="8">
    <location>
        <begin position="305"/>
        <end position="322"/>
    </location>
</feature>
<keyword evidence="2 8" id="KW-0812">Transmembrane</keyword>
<dbReference type="Pfam" id="PF12796">
    <property type="entry name" value="Ank_2"/>
    <property type="match status" value="2"/>
</dbReference>
<dbReference type="Proteomes" id="UP001141552">
    <property type="component" value="Unassembled WGS sequence"/>
</dbReference>
<dbReference type="Pfam" id="PF13962">
    <property type="entry name" value="PGG"/>
    <property type="match status" value="1"/>
</dbReference>
<keyword evidence="3" id="KW-0677">Repeat</keyword>
<keyword evidence="6 8" id="KW-0472">Membrane</keyword>
<feature type="transmembrane region" description="Helical" evidence="8">
    <location>
        <begin position="394"/>
        <end position="411"/>
    </location>
</feature>
<dbReference type="PROSITE" id="PS50088">
    <property type="entry name" value="ANK_REPEAT"/>
    <property type="match status" value="3"/>
</dbReference>
<dbReference type="Gene3D" id="1.25.40.20">
    <property type="entry name" value="Ankyrin repeat-containing domain"/>
    <property type="match status" value="1"/>
</dbReference>
<evidence type="ECO:0000256" key="3">
    <source>
        <dbReference type="ARBA" id="ARBA00022737"/>
    </source>
</evidence>
<organism evidence="10 11">
    <name type="scientific">Turnera subulata</name>
    <dbReference type="NCBI Taxonomy" id="218843"/>
    <lineage>
        <taxon>Eukaryota</taxon>
        <taxon>Viridiplantae</taxon>
        <taxon>Streptophyta</taxon>
        <taxon>Embryophyta</taxon>
        <taxon>Tracheophyta</taxon>
        <taxon>Spermatophyta</taxon>
        <taxon>Magnoliopsida</taxon>
        <taxon>eudicotyledons</taxon>
        <taxon>Gunneridae</taxon>
        <taxon>Pentapetalae</taxon>
        <taxon>rosids</taxon>
        <taxon>fabids</taxon>
        <taxon>Malpighiales</taxon>
        <taxon>Passifloraceae</taxon>
        <taxon>Turnera</taxon>
    </lineage>
</organism>
<dbReference type="PANTHER" id="PTHR24186:SF37">
    <property type="entry name" value="PGG DOMAIN-CONTAINING PROTEIN"/>
    <property type="match status" value="1"/>
</dbReference>
<proteinExistence type="predicted"/>
<evidence type="ECO:0000256" key="8">
    <source>
        <dbReference type="SAM" id="Phobius"/>
    </source>
</evidence>
<dbReference type="SUPFAM" id="SSF48403">
    <property type="entry name" value="Ankyrin repeat"/>
    <property type="match status" value="1"/>
</dbReference>
<dbReference type="EMBL" id="JAKUCV010001116">
    <property type="protein sequence ID" value="KAJ4847632.1"/>
    <property type="molecule type" value="Genomic_DNA"/>
</dbReference>
<evidence type="ECO:0000256" key="5">
    <source>
        <dbReference type="ARBA" id="ARBA00023043"/>
    </source>
</evidence>
<evidence type="ECO:0000313" key="10">
    <source>
        <dbReference type="EMBL" id="KAJ4847632.1"/>
    </source>
</evidence>
<evidence type="ECO:0000313" key="11">
    <source>
        <dbReference type="Proteomes" id="UP001141552"/>
    </source>
</evidence>
<evidence type="ECO:0000256" key="2">
    <source>
        <dbReference type="ARBA" id="ARBA00022692"/>
    </source>
</evidence>
<comment type="subcellular location">
    <subcellularLocation>
        <location evidence="1">Membrane</location>
        <topology evidence="1">Multi-pass membrane protein</topology>
    </subcellularLocation>
</comment>